<proteinExistence type="predicted"/>
<keyword evidence="2" id="KW-0808">Transferase</keyword>
<accession>A0A1C6SUB4</accession>
<gene>
    <name evidence="2" type="ORF">GA0074692_3448</name>
</gene>
<dbReference type="Gene3D" id="3.40.630.30">
    <property type="match status" value="1"/>
</dbReference>
<sequence length="253" mass="26344">MPVRPDPTDPGHCLLHADDGTPLARFRPLDDGGTTVADGFRPLPGVPLDRVAAQATRDLAGTRLDTPDDGLGEALAALGHHRRSAVELRHDLTGVPEEVMLPPGWTFAPPGWDDDLAEGLAAAYGPDHPDGAWTPAATAEVRAMVDRGEPVPPLAGATARVVDPAGRSAGHVLCAGPVPWTADRCGWVLNLAVAPRAQGRGLGRALLGYALRGTATAGLPTLGLAVTDGNPARRLYDAAGFRLHTRVISVRLP</sequence>
<reference evidence="3" key="1">
    <citation type="submission" date="2016-06" db="EMBL/GenBank/DDBJ databases">
        <authorList>
            <person name="Varghese N."/>
            <person name="Submissions Spin"/>
        </authorList>
    </citation>
    <scope>NUCLEOTIDE SEQUENCE [LARGE SCALE GENOMIC DNA]</scope>
    <source>
        <strain evidence="3">DSM 43817</strain>
    </source>
</reference>
<dbReference type="PROSITE" id="PS51186">
    <property type="entry name" value="GNAT"/>
    <property type="match status" value="1"/>
</dbReference>
<evidence type="ECO:0000313" key="3">
    <source>
        <dbReference type="Proteomes" id="UP000198959"/>
    </source>
</evidence>
<dbReference type="InterPro" id="IPR000182">
    <property type="entry name" value="GNAT_dom"/>
</dbReference>
<dbReference type="GO" id="GO:0016747">
    <property type="term" value="F:acyltransferase activity, transferring groups other than amino-acyl groups"/>
    <property type="evidence" value="ECO:0007669"/>
    <property type="project" value="InterPro"/>
</dbReference>
<organism evidence="2 3">
    <name type="scientific">Micromonospora pallida</name>
    <dbReference type="NCBI Taxonomy" id="145854"/>
    <lineage>
        <taxon>Bacteria</taxon>
        <taxon>Bacillati</taxon>
        <taxon>Actinomycetota</taxon>
        <taxon>Actinomycetes</taxon>
        <taxon>Micromonosporales</taxon>
        <taxon>Micromonosporaceae</taxon>
        <taxon>Micromonospora</taxon>
    </lineage>
</organism>
<dbReference type="RefSeq" id="WP_091645754.1">
    <property type="nucleotide sequence ID" value="NZ_FMHW01000002.1"/>
</dbReference>
<name>A0A1C6SUB4_9ACTN</name>
<dbReference type="STRING" id="145854.GA0074692_3448"/>
<dbReference type="OrthoDB" id="3355436at2"/>
<evidence type="ECO:0000313" key="2">
    <source>
        <dbReference type="EMBL" id="SCL32932.1"/>
    </source>
</evidence>
<feature type="domain" description="N-acetyltransferase" evidence="1">
    <location>
        <begin position="132"/>
        <end position="253"/>
    </location>
</feature>
<dbReference type="InterPro" id="IPR016181">
    <property type="entry name" value="Acyl_CoA_acyltransferase"/>
</dbReference>
<dbReference type="CDD" id="cd04301">
    <property type="entry name" value="NAT_SF"/>
    <property type="match status" value="1"/>
</dbReference>
<dbReference type="Proteomes" id="UP000198959">
    <property type="component" value="Unassembled WGS sequence"/>
</dbReference>
<protein>
    <submittedName>
        <fullName evidence="2">Acetyltransferase (GNAT) family protein</fullName>
    </submittedName>
</protein>
<dbReference type="SUPFAM" id="SSF55729">
    <property type="entry name" value="Acyl-CoA N-acyltransferases (Nat)"/>
    <property type="match status" value="1"/>
</dbReference>
<evidence type="ECO:0000259" key="1">
    <source>
        <dbReference type="PROSITE" id="PS51186"/>
    </source>
</evidence>
<keyword evidence="3" id="KW-1185">Reference proteome</keyword>
<dbReference type="Pfam" id="PF00583">
    <property type="entry name" value="Acetyltransf_1"/>
    <property type="match status" value="1"/>
</dbReference>
<dbReference type="EMBL" id="FMHW01000002">
    <property type="protein sequence ID" value="SCL32932.1"/>
    <property type="molecule type" value="Genomic_DNA"/>
</dbReference>
<dbReference type="AlphaFoldDB" id="A0A1C6SUB4"/>